<feature type="transmembrane region" description="Helical" evidence="1">
    <location>
        <begin position="12"/>
        <end position="33"/>
    </location>
</feature>
<keyword evidence="1" id="KW-1133">Transmembrane helix</keyword>
<evidence type="ECO:0000256" key="1">
    <source>
        <dbReference type="SAM" id="Phobius"/>
    </source>
</evidence>
<feature type="transmembrane region" description="Helical" evidence="1">
    <location>
        <begin position="53"/>
        <end position="72"/>
    </location>
</feature>
<organism evidence="2">
    <name type="scientific">Escherichia phage fEgEco12</name>
    <dbReference type="NCBI Taxonomy" id="3158837"/>
    <lineage>
        <taxon>Viruses</taxon>
        <taxon>Duplodnaviria</taxon>
        <taxon>Heunggongvirae</taxon>
        <taxon>Uroviricota</taxon>
        <taxon>Caudoviricetes</taxon>
    </lineage>
</organism>
<accession>A0AAU7PHQ8</accession>
<feature type="transmembrane region" description="Helical" evidence="1">
    <location>
        <begin position="78"/>
        <end position="106"/>
    </location>
</feature>
<proteinExistence type="predicted"/>
<evidence type="ECO:0000313" key="2">
    <source>
        <dbReference type="EMBL" id="XBS49660.1"/>
    </source>
</evidence>
<sequence length="120" mass="13712">MNNIELSFIGQLMVMAYTFIFSLNAFVCIGKYFHKRPLSNIYDVIQRRYSPAYTVLSTAFNFGFILMLVALLTSSSNFITFGIMVCSLTLCVVILCASVELLAWMYNKISEIHERLGKRN</sequence>
<keyword evidence="1" id="KW-0812">Transmembrane</keyword>
<dbReference type="EMBL" id="PP777464">
    <property type="protein sequence ID" value="XBS49660.1"/>
    <property type="molecule type" value="Genomic_DNA"/>
</dbReference>
<name>A0AAU7PHQ8_9CAUD</name>
<keyword evidence="1" id="KW-0472">Membrane</keyword>
<protein>
    <submittedName>
        <fullName evidence="2">Uncharacterized protein</fullName>
    </submittedName>
</protein>
<reference evidence="2" key="1">
    <citation type="submission" date="2024-05" db="EMBL/GenBank/DDBJ databases">
        <authorList>
            <person name="Badawy S."/>
            <person name="Skurnik M."/>
        </authorList>
    </citation>
    <scope>NUCLEOTIDE SEQUENCE</scope>
</reference>